<evidence type="ECO:0000259" key="2">
    <source>
        <dbReference type="Pfam" id="PF00535"/>
    </source>
</evidence>
<proteinExistence type="inferred from homology"/>
<dbReference type="PANTHER" id="PTHR43630">
    <property type="entry name" value="POLY-BETA-1,6-N-ACETYL-D-GLUCOSAMINE SYNTHASE"/>
    <property type="match status" value="1"/>
</dbReference>
<dbReference type="Pfam" id="PF00535">
    <property type="entry name" value="Glycos_transf_2"/>
    <property type="match status" value="1"/>
</dbReference>
<dbReference type="InterPro" id="IPR001173">
    <property type="entry name" value="Glyco_trans_2-like"/>
</dbReference>
<dbReference type="Proteomes" id="UP000268372">
    <property type="component" value="Unassembled WGS sequence"/>
</dbReference>
<evidence type="ECO:0000313" key="4">
    <source>
        <dbReference type="Proteomes" id="UP000268372"/>
    </source>
</evidence>
<evidence type="ECO:0000313" key="3">
    <source>
        <dbReference type="EMBL" id="RRA96222.1"/>
    </source>
</evidence>
<protein>
    <submittedName>
        <fullName evidence="3">Glycosyltransferase family 2 protein</fullName>
    </submittedName>
</protein>
<keyword evidence="3" id="KW-0808">Transferase</keyword>
<dbReference type="Gene3D" id="3.90.550.10">
    <property type="entry name" value="Spore Coat Polysaccharide Biosynthesis Protein SpsA, Chain A"/>
    <property type="match status" value="1"/>
</dbReference>
<evidence type="ECO:0000256" key="1">
    <source>
        <dbReference type="ARBA" id="ARBA00038494"/>
    </source>
</evidence>
<organism evidence="3 4">
    <name type="scientific">Paenimyroides viscosum</name>
    <dbReference type="NCBI Taxonomy" id="2488729"/>
    <lineage>
        <taxon>Bacteria</taxon>
        <taxon>Pseudomonadati</taxon>
        <taxon>Bacteroidota</taxon>
        <taxon>Flavobacteriia</taxon>
        <taxon>Flavobacteriales</taxon>
        <taxon>Flavobacteriaceae</taxon>
        <taxon>Paenimyroides</taxon>
    </lineage>
</organism>
<gene>
    <name evidence="3" type="ORF">EG242_03085</name>
</gene>
<dbReference type="EMBL" id="RQTJ01000004">
    <property type="protein sequence ID" value="RRA96222.1"/>
    <property type="molecule type" value="Genomic_DNA"/>
</dbReference>
<dbReference type="PANTHER" id="PTHR43630:SF2">
    <property type="entry name" value="GLYCOSYLTRANSFERASE"/>
    <property type="match status" value="1"/>
</dbReference>
<sequence length="255" mass="30163">MNNNKLTALIITLNEEKNIRNLMLNLDFADEIIVVDSFSTDNTLEILKDFPQVKVYQHVFNNFSEQRNIAIDYATNDWILFIDGDERISNDLKQEIQGVLNSNNTKRGYYLKRKFYFFNEPVNFSGLQSDKNLRLFQKKNAKYHGIVHEKLNFNDNLGTLNNYLIHYSYAHHQHFKDKVFYYNRLKAIEKLNNGTKPNTFLAVFHPIYTFLNRYFFRLGFLDGSKGFTICKVYAQGIKERYNEMKKLDKSSVSKI</sequence>
<dbReference type="InterPro" id="IPR029044">
    <property type="entry name" value="Nucleotide-diphossugar_trans"/>
</dbReference>
<comment type="similarity">
    <text evidence="1">Belongs to the glycosyltransferase 2 family. WaaE/KdtX subfamily.</text>
</comment>
<dbReference type="AlphaFoldDB" id="A0A3P1B669"/>
<feature type="domain" description="Glycosyltransferase 2-like" evidence="2">
    <location>
        <begin position="8"/>
        <end position="105"/>
    </location>
</feature>
<comment type="caution">
    <text evidence="3">The sequence shown here is derived from an EMBL/GenBank/DDBJ whole genome shotgun (WGS) entry which is preliminary data.</text>
</comment>
<name>A0A3P1B669_9FLAO</name>
<keyword evidence="4" id="KW-1185">Reference proteome</keyword>
<dbReference type="CDD" id="cd02511">
    <property type="entry name" value="Beta4Glucosyltransferase"/>
    <property type="match status" value="1"/>
</dbReference>
<accession>A0A3P1B669</accession>
<dbReference type="SUPFAM" id="SSF53448">
    <property type="entry name" value="Nucleotide-diphospho-sugar transferases"/>
    <property type="match status" value="1"/>
</dbReference>
<dbReference type="RefSeq" id="WP_124898457.1">
    <property type="nucleotide sequence ID" value="NZ_RQTJ01000004.1"/>
</dbReference>
<dbReference type="GO" id="GO:0016740">
    <property type="term" value="F:transferase activity"/>
    <property type="evidence" value="ECO:0007669"/>
    <property type="project" value="UniProtKB-KW"/>
</dbReference>
<dbReference type="OrthoDB" id="9815923at2"/>
<reference evidence="3 4" key="1">
    <citation type="submission" date="2018-11" db="EMBL/GenBank/DDBJ databases">
        <title>Flavobacterium sp. nov., YIM 102796 draft genome.</title>
        <authorList>
            <person name="Li G."/>
            <person name="Jiang Y."/>
        </authorList>
    </citation>
    <scope>NUCLEOTIDE SEQUENCE [LARGE SCALE GENOMIC DNA]</scope>
    <source>
        <strain evidence="3 4">YIM 102796</strain>
    </source>
</reference>